<dbReference type="Proteomes" id="UP000325835">
    <property type="component" value="Segment"/>
</dbReference>
<organism evidence="1 2">
    <name type="scientific">Pseudomonas phage Quinobequin-P09</name>
    <dbReference type="NCBI Taxonomy" id="2660687"/>
    <lineage>
        <taxon>Viruses</taxon>
        <taxon>Duplodnaviria</taxon>
        <taxon>Heunggongvirae</taxon>
        <taxon>Uroviricota</taxon>
        <taxon>Caudoviricetes</taxon>
        <taxon>Queuovirinae</taxon>
        <taxon>Nipunavirus</taxon>
        <taxon>Nipunavirus quinobequin</taxon>
        <taxon>Nipunavirus NP1</taxon>
    </lineage>
</organism>
<accession>A0A5P8PQS4</accession>
<reference evidence="1" key="2">
    <citation type="submission" date="2019-09" db="EMBL/GenBank/DDBJ databases">
        <authorList>
            <person name="Weigele P.R."/>
            <person name="Anton B."/>
            <person name="Fomenkov A."/>
            <person name="Fraser M.E."/>
        </authorList>
    </citation>
    <scope>NUCLEOTIDE SEQUENCE</scope>
</reference>
<evidence type="ECO:0000313" key="1">
    <source>
        <dbReference type="EMBL" id="QFR59619.1"/>
    </source>
</evidence>
<evidence type="ECO:0000313" key="2">
    <source>
        <dbReference type="Proteomes" id="UP000325835"/>
    </source>
</evidence>
<reference evidence="1" key="1">
    <citation type="journal article" date="2019" name="Nat. Commun.">
        <title>7-Deazaguanine modifications protect phage DNA from host restriction systems.</title>
        <authorList>
            <person name="Hutinet G."/>
            <person name="Kot W."/>
            <person name="Hillebrand R."/>
            <person name="Balamkundu S."/>
            <person name="Gnanakalai S."/>
            <person name="Neelakandan R."/>
            <person name="Carstens A.B."/>
            <person name="Lui C.F."/>
            <person name="Tremblay D."/>
            <person name="Jacobs-Serah D."/>
            <person name="Sassanfar M."/>
            <person name="Lee Y.-J."/>
            <person name="Weigele P."/>
            <person name="Moineau S."/>
            <person name="Hatfull G.F."/>
            <person name="Dedon P.C."/>
            <person name="Hansen L.H."/>
            <person name="de Crecy-Lagard V."/>
        </authorList>
    </citation>
    <scope>NUCLEOTIDE SEQUENCE [LARGE SCALE GENOMIC DNA]</scope>
</reference>
<name>A0A5P8PQS4_9CAUD</name>
<proteinExistence type="predicted"/>
<gene>
    <name evidence="1" type="ORF">QuinobequinP09_66</name>
</gene>
<protein>
    <submittedName>
        <fullName evidence="1">Uncharacterized protein</fullName>
    </submittedName>
</protein>
<dbReference type="EMBL" id="MN504636">
    <property type="protein sequence ID" value="QFR59619.1"/>
    <property type="molecule type" value="Genomic_DNA"/>
</dbReference>
<sequence>MAVEKTLPAVFVPASGSGLGRDIVKEELLDRVEQVALVAADRRVAGRLSRNF</sequence>
<keyword evidence="2" id="KW-1185">Reference proteome</keyword>